<feature type="transmembrane region" description="Helical" evidence="1">
    <location>
        <begin position="6"/>
        <end position="26"/>
    </location>
</feature>
<evidence type="ECO:0000259" key="2">
    <source>
        <dbReference type="Pfam" id="PF02517"/>
    </source>
</evidence>
<reference evidence="3" key="1">
    <citation type="submission" date="2023-01" db="EMBL/GenBank/DDBJ databases">
        <title>Draft genome sequence of Nocardiopsis sp. LSu2-4 isolated from halophytes.</title>
        <authorList>
            <person name="Duangmal K."/>
            <person name="Chantavorakit T."/>
        </authorList>
    </citation>
    <scope>NUCLEOTIDE SEQUENCE</scope>
    <source>
        <strain evidence="3">LSu2-4</strain>
    </source>
</reference>
<feature type="transmembrane region" description="Helical" evidence="1">
    <location>
        <begin position="180"/>
        <end position="204"/>
    </location>
</feature>
<accession>A0ABT4TPY1</accession>
<dbReference type="EC" id="3.4.-.-" evidence="3"/>
<keyword evidence="1" id="KW-1133">Transmembrane helix</keyword>
<dbReference type="InterPro" id="IPR003675">
    <property type="entry name" value="Rce1/LyrA-like_dom"/>
</dbReference>
<sequence>MPAPLSAYLPIAAPGLVLLVACLAAGRRVREPLWPVLVLVLAFVLVRDAMTPAGLWRLGSGPGGLWIRFTEDPWSLAALGAGSLAATGAVLALLPDLRRLVRWCARPGPVAAGAAGGVVAAAPLLWAAAGTPPEARGGEVAAAVLPALLLVCLCGNLAEEVLFRGFVQGRLEQDASPLRAALASALLFAACHSFLASVVTGAGWPLLAFTLYEGLVCALLRMRWGVAPAAAAHGVAIFLLACGLP</sequence>
<dbReference type="Pfam" id="PF02517">
    <property type="entry name" value="Rce1-like"/>
    <property type="match status" value="1"/>
</dbReference>
<evidence type="ECO:0000313" key="3">
    <source>
        <dbReference type="EMBL" id="MDA2806747.1"/>
    </source>
</evidence>
<keyword evidence="1" id="KW-0472">Membrane</keyword>
<comment type="caution">
    <text evidence="3">The sequence shown here is derived from an EMBL/GenBank/DDBJ whole genome shotgun (WGS) entry which is preliminary data.</text>
</comment>
<feature type="transmembrane region" description="Helical" evidence="1">
    <location>
        <begin position="33"/>
        <end position="56"/>
    </location>
</feature>
<dbReference type="Proteomes" id="UP001165685">
    <property type="component" value="Unassembled WGS sequence"/>
</dbReference>
<keyword evidence="4" id="KW-1185">Reference proteome</keyword>
<feature type="transmembrane region" description="Helical" evidence="1">
    <location>
        <begin position="76"/>
        <end position="97"/>
    </location>
</feature>
<feature type="transmembrane region" description="Helical" evidence="1">
    <location>
        <begin position="109"/>
        <end position="128"/>
    </location>
</feature>
<dbReference type="GO" id="GO:0008233">
    <property type="term" value="F:peptidase activity"/>
    <property type="evidence" value="ECO:0007669"/>
    <property type="project" value="UniProtKB-KW"/>
</dbReference>
<feature type="transmembrane region" description="Helical" evidence="1">
    <location>
        <begin position="140"/>
        <end position="159"/>
    </location>
</feature>
<keyword evidence="3" id="KW-0378">Hydrolase</keyword>
<keyword evidence="1" id="KW-0812">Transmembrane</keyword>
<evidence type="ECO:0000256" key="1">
    <source>
        <dbReference type="SAM" id="Phobius"/>
    </source>
</evidence>
<dbReference type="GO" id="GO:0006508">
    <property type="term" value="P:proteolysis"/>
    <property type="evidence" value="ECO:0007669"/>
    <property type="project" value="UniProtKB-KW"/>
</dbReference>
<protein>
    <submittedName>
        <fullName evidence="3">CPBP family glutamic-type intramembrane protease</fullName>
        <ecNumber evidence="3">3.4.-.-</ecNumber>
    </submittedName>
</protein>
<evidence type="ECO:0000313" key="4">
    <source>
        <dbReference type="Proteomes" id="UP001165685"/>
    </source>
</evidence>
<dbReference type="EMBL" id="JAQFWP010000040">
    <property type="protein sequence ID" value="MDA2806747.1"/>
    <property type="molecule type" value="Genomic_DNA"/>
</dbReference>
<dbReference type="RefSeq" id="WP_270679383.1">
    <property type="nucleotide sequence ID" value="NZ_JAQFWP010000040.1"/>
</dbReference>
<name>A0ABT4TPY1_9ACTN</name>
<proteinExistence type="predicted"/>
<feature type="transmembrane region" description="Helical" evidence="1">
    <location>
        <begin position="224"/>
        <end position="244"/>
    </location>
</feature>
<gene>
    <name evidence="3" type="ORF">O4U47_19720</name>
</gene>
<feature type="domain" description="CAAX prenyl protease 2/Lysostaphin resistance protein A-like" evidence="2">
    <location>
        <begin position="144"/>
        <end position="236"/>
    </location>
</feature>
<keyword evidence="3" id="KW-0645">Protease</keyword>
<organism evidence="3 4">
    <name type="scientific">Nocardiopsis suaedae</name>
    <dbReference type="NCBI Taxonomy" id="3018444"/>
    <lineage>
        <taxon>Bacteria</taxon>
        <taxon>Bacillati</taxon>
        <taxon>Actinomycetota</taxon>
        <taxon>Actinomycetes</taxon>
        <taxon>Streptosporangiales</taxon>
        <taxon>Nocardiopsidaceae</taxon>
        <taxon>Nocardiopsis</taxon>
    </lineage>
</organism>